<dbReference type="Pfam" id="PF08627">
    <property type="entry name" value="CRT-like"/>
    <property type="match status" value="1"/>
</dbReference>
<keyword evidence="3" id="KW-0813">Transport</keyword>
<keyword evidence="10" id="KW-1185">Reference proteome</keyword>
<name>A0A2B4S9P1_STYPI</name>
<evidence type="ECO:0000313" key="9">
    <source>
        <dbReference type="EMBL" id="PFX25298.1"/>
    </source>
</evidence>
<evidence type="ECO:0000313" key="10">
    <source>
        <dbReference type="Proteomes" id="UP000225706"/>
    </source>
</evidence>
<evidence type="ECO:0000256" key="1">
    <source>
        <dbReference type="ARBA" id="ARBA00004141"/>
    </source>
</evidence>
<feature type="transmembrane region" description="Helical" evidence="8">
    <location>
        <begin position="95"/>
        <end position="115"/>
    </location>
</feature>
<feature type="compositionally biased region" description="Polar residues" evidence="7">
    <location>
        <begin position="1"/>
        <end position="20"/>
    </location>
</feature>
<comment type="similarity">
    <text evidence="2">Belongs to the CRT-like transporter family.</text>
</comment>
<organism evidence="9 10">
    <name type="scientific">Stylophora pistillata</name>
    <name type="common">Smooth cauliflower coral</name>
    <dbReference type="NCBI Taxonomy" id="50429"/>
    <lineage>
        <taxon>Eukaryota</taxon>
        <taxon>Metazoa</taxon>
        <taxon>Cnidaria</taxon>
        <taxon>Anthozoa</taxon>
        <taxon>Hexacorallia</taxon>
        <taxon>Scleractinia</taxon>
        <taxon>Astrocoeniina</taxon>
        <taxon>Pocilloporidae</taxon>
        <taxon>Stylophora</taxon>
    </lineage>
</organism>
<dbReference type="OrthoDB" id="264057at2759"/>
<evidence type="ECO:0000256" key="8">
    <source>
        <dbReference type="SAM" id="Phobius"/>
    </source>
</evidence>
<accession>A0A2B4S9P1</accession>
<feature type="transmembrane region" description="Helical" evidence="8">
    <location>
        <begin position="160"/>
        <end position="179"/>
    </location>
</feature>
<feature type="transmembrane region" description="Helical" evidence="8">
    <location>
        <begin position="231"/>
        <end position="250"/>
    </location>
</feature>
<evidence type="ECO:0000256" key="7">
    <source>
        <dbReference type="SAM" id="MobiDB-lite"/>
    </source>
</evidence>
<evidence type="ECO:0000256" key="5">
    <source>
        <dbReference type="ARBA" id="ARBA00022989"/>
    </source>
</evidence>
<proteinExistence type="inferred from homology"/>
<dbReference type="PANTHER" id="PTHR31326:SF1">
    <property type="entry name" value="PROTEIN CLT2, CHLOROPLASTIC"/>
    <property type="match status" value="1"/>
</dbReference>
<feature type="transmembrane region" description="Helical" evidence="8">
    <location>
        <begin position="135"/>
        <end position="154"/>
    </location>
</feature>
<feature type="transmembrane region" description="Helical" evidence="8">
    <location>
        <begin position="191"/>
        <end position="211"/>
    </location>
</feature>
<dbReference type="AlphaFoldDB" id="A0A2B4S9P1"/>
<feature type="transmembrane region" description="Helical" evidence="8">
    <location>
        <begin position="355"/>
        <end position="375"/>
    </location>
</feature>
<gene>
    <name evidence="9" type="ORF">AWC38_SpisGene10055</name>
</gene>
<dbReference type="GO" id="GO:0016020">
    <property type="term" value="C:membrane"/>
    <property type="evidence" value="ECO:0007669"/>
    <property type="project" value="UniProtKB-SubCell"/>
</dbReference>
<dbReference type="PANTHER" id="PTHR31326">
    <property type="entry name" value="PROTEIN CLT2, CHLOROPLASTIC"/>
    <property type="match status" value="1"/>
</dbReference>
<feature type="region of interest" description="Disordered" evidence="7">
    <location>
        <begin position="1"/>
        <end position="38"/>
    </location>
</feature>
<keyword evidence="4 8" id="KW-0812">Transmembrane</keyword>
<protein>
    <submittedName>
        <fullName evidence="9">Uncharacterized protein</fullName>
    </submittedName>
</protein>
<evidence type="ECO:0000256" key="6">
    <source>
        <dbReference type="ARBA" id="ARBA00023136"/>
    </source>
</evidence>
<evidence type="ECO:0000256" key="2">
    <source>
        <dbReference type="ARBA" id="ARBA00006690"/>
    </source>
</evidence>
<dbReference type="EMBL" id="LSMT01000154">
    <property type="protein sequence ID" value="PFX25298.1"/>
    <property type="molecule type" value="Genomic_DNA"/>
</dbReference>
<keyword evidence="6 8" id="KW-0472">Membrane</keyword>
<dbReference type="Proteomes" id="UP000225706">
    <property type="component" value="Unassembled WGS sequence"/>
</dbReference>
<feature type="transmembrane region" description="Helical" evidence="8">
    <location>
        <begin position="271"/>
        <end position="289"/>
    </location>
</feature>
<sequence>MYGSTESTDPFDSGVTGSTRSSNEPLFSPSPPPPYEERRTFDIGSREFKLNRINLLFAFVVVVGDVGQDISLHLWLSSANETTKKCQEIAIDSYFVLSFGSLSSFVIFGLGALFIRIVFPRHLGETERSFPQFSLFLIGLCSALNEVLAVFASGTTRTPLYLQIILGILMIPLTVLFRRLILRKKPTRRKLLCAVAVTIVPCICGLTPLMICPQLKVDFDQTSKEENSSKVLWPLVFIITFVPATIMNVLDEKAVKKQNEMSRRGINLFYFFCWTSFYQLICVVLMFWLDILPGFGNARSIQKIGENWQVGVKHFFGREASCDATSGIEGTFFILMNVSSFVGGVNLLRHAEGATWLAIIVSLSIPLRFIFWSLFSEKSRRWQWDPHHFLSAGLGLAALLFMIPATVIYFKGKRETSVEDAERTER</sequence>
<comment type="subcellular location">
    <subcellularLocation>
        <location evidence="1">Membrane</location>
        <topology evidence="1">Multi-pass membrane protein</topology>
    </subcellularLocation>
</comment>
<keyword evidence="5 8" id="KW-1133">Transmembrane helix</keyword>
<feature type="transmembrane region" description="Helical" evidence="8">
    <location>
        <begin position="387"/>
        <end position="410"/>
    </location>
</feature>
<reference evidence="10" key="1">
    <citation type="journal article" date="2017" name="bioRxiv">
        <title>Comparative analysis of the genomes of Stylophora pistillata and Acropora digitifera provides evidence for extensive differences between species of corals.</title>
        <authorList>
            <person name="Voolstra C.R."/>
            <person name="Li Y."/>
            <person name="Liew Y.J."/>
            <person name="Baumgarten S."/>
            <person name="Zoccola D."/>
            <person name="Flot J.-F."/>
            <person name="Tambutte S."/>
            <person name="Allemand D."/>
            <person name="Aranda M."/>
        </authorList>
    </citation>
    <scope>NUCLEOTIDE SEQUENCE [LARGE SCALE GENOMIC DNA]</scope>
</reference>
<evidence type="ECO:0000256" key="3">
    <source>
        <dbReference type="ARBA" id="ARBA00022448"/>
    </source>
</evidence>
<dbReference type="InterPro" id="IPR013936">
    <property type="entry name" value="CRT-like"/>
</dbReference>
<evidence type="ECO:0000256" key="4">
    <source>
        <dbReference type="ARBA" id="ARBA00022692"/>
    </source>
</evidence>
<feature type="transmembrane region" description="Helical" evidence="8">
    <location>
        <begin position="55"/>
        <end position="75"/>
    </location>
</feature>
<comment type="caution">
    <text evidence="9">The sequence shown here is derived from an EMBL/GenBank/DDBJ whole genome shotgun (WGS) entry which is preliminary data.</text>
</comment>